<dbReference type="Proteomes" id="UP000794436">
    <property type="component" value="Unassembled WGS sequence"/>
</dbReference>
<accession>A0A8K1C3R6</accession>
<dbReference type="EMBL" id="SPLM01000146">
    <property type="protein sequence ID" value="TMW55900.1"/>
    <property type="molecule type" value="Genomic_DNA"/>
</dbReference>
<comment type="caution">
    <text evidence="1">The sequence shown here is derived from an EMBL/GenBank/DDBJ whole genome shotgun (WGS) entry which is preliminary data.</text>
</comment>
<dbReference type="OrthoDB" id="65217at2759"/>
<evidence type="ECO:0000313" key="2">
    <source>
        <dbReference type="Proteomes" id="UP000794436"/>
    </source>
</evidence>
<gene>
    <name evidence="1" type="ORF">Poli38472_008548</name>
</gene>
<organism evidence="1 2">
    <name type="scientific">Pythium oligandrum</name>
    <name type="common">Mycoparasitic fungus</name>
    <dbReference type="NCBI Taxonomy" id="41045"/>
    <lineage>
        <taxon>Eukaryota</taxon>
        <taxon>Sar</taxon>
        <taxon>Stramenopiles</taxon>
        <taxon>Oomycota</taxon>
        <taxon>Peronosporomycetes</taxon>
        <taxon>Pythiales</taxon>
        <taxon>Pythiaceae</taxon>
        <taxon>Pythium</taxon>
    </lineage>
</organism>
<keyword evidence="2" id="KW-1185">Reference proteome</keyword>
<sequence length="292" mass="32873">MLDLKPLKPHVEAAIEALLRAADARVSWKQPSVNGDEGDPTTEIPRVPYAFLPGVYKSATPSSESTTHNSSSEAMLPSQTMEAESEHGAIQLLLHGDNTFEYTWTMKRRAPRAMEYTVEMRGQWSKPVLNRSRRGDEDQRVFLTTSRIRFQRLSNFDSENQIWKLSLRTLTRHDSDWAPVGESERGIPPIVIVFECSDGLLTSTGAVACAQVLTNSPSCRVLAGLTKKIANKLGGPLDVMTEKWLPPRGVQLRVSVDGQLAVKLFNPFYWYDNVIVMIWNQWESNCVVHDPY</sequence>
<evidence type="ECO:0000313" key="1">
    <source>
        <dbReference type="EMBL" id="TMW55900.1"/>
    </source>
</evidence>
<dbReference type="AlphaFoldDB" id="A0A8K1C3R6"/>
<protein>
    <submittedName>
        <fullName evidence="1">Uncharacterized protein</fullName>
    </submittedName>
</protein>
<name>A0A8K1C3R6_PYTOL</name>
<proteinExistence type="predicted"/>
<reference evidence="1" key="1">
    <citation type="submission" date="2019-03" db="EMBL/GenBank/DDBJ databases">
        <title>Long read genome sequence of the mycoparasitic Pythium oligandrum ATCC 38472 isolated from sugarbeet rhizosphere.</title>
        <authorList>
            <person name="Gaulin E."/>
        </authorList>
    </citation>
    <scope>NUCLEOTIDE SEQUENCE</scope>
    <source>
        <strain evidence="1">ATCC 38472_TT</strain>
    </source>
</reference>